<evidence type="ECO:0000313" key="4">
    <source>
        <dbReference type="Proteomes" id="UP000008722"/>
    </source>
</evidence>
<dbReference type="OrthoDB" id="5461347at2"/>
<dbReference type="AlphaFoldDB" id="E4U9M9"/>
<evidence type="ECO:0000313" key="3">
    <source>
        <dbReference type="EMBL" id="ADR37193.1"/>
    </source>
</evidence>
<sequence length="130" mass="15107">MKLAERFRELRKERGWRLKDVAEATGLSIPYLSDLERDRTNPSLETLRTLAEAYGMSVHDLMAPVDFYGERTPAALPRGLAELLEDPVLGAEITPDWVETLSRIELRGKRPENKRDWYEIYLHLRRVLEG</sequence>
<dbReference type="PANTHER" id="PTHR46797">
    <property type="entry name" value="HTH-TYPE TRANSCRIPTIONAL REGULATOR"/>
    <property type="match status" value="1"/>
</dbReference>
<dbReference type="PANTHER" id="PTHR46797:SF1">
    <property type="entry name" value="METHYLPHOSPHONATE SYNTHASE"/>
    <property type="match status" value="1"/>
</dbReference>
<feature type="domain" description="HTH cro/C1-type" evidence="2">
    <location>
        <begin position="7"/>
        <end position="61"/>
    </location>
</feature>
<dbReference type="PROSITE" id="PS50943">
    <property type="entry name" value="HTH_CROC1"/>
    <property type="match status" value="1"/>
</dbReference>
<dbReference type="GO" id="GO:0003677">
    <property type="term" value="F:DNA binding"/>
    <property type="evidence" value="ECO:0007669"/>
    <property type="project" value="UniProtKB-KW"/>
</dbReference>
<dbReference type="GO" id="GO:0003700">
    <property type="term" value="F:DNA-binding transcription factor activity"/>
    <property type="evidence" value="ECO:0007669"/>
    <property type="project" value="TreeGrafter"/>
</dbReference>
<dbReference type="eggNOG" id="COG1396">
    <property type="taxonomic scope" value="Bacteria"/>
</dbReference>
<dbReference type="KEGG" id="opr:Ocepr_1740"/>
<dbReference type="GO" id="GO:0005829">
    <property type="term" value="C:cytosol"/>
    <property type="evidence" value="ECO:0007669"/>
    <property type="project" value="TreeGrafter"/>
</dbReference>
<dbReference type="InterPro" id="IPR001387">
    <property type="entry name" value="Cro/C1-type_HTH"/>
</dbReference>
<dbReference type="SUPFAM" id="SSF47413">
    <property type="entry name" value="lambda repressor-like DNA-binding domains"/>
    <property type="match status" value="1"/>
</dbReference>
<dbReference type="InterPro" id="IPR050807">
    <property type="entry name" value="TransReg_Diox_bact_type"/>
</dbReference>
<name>E4U9M9_OCEP5</name>
<keyword evidence="4" id="KW-1185">Reference proteome</keyword>
<reference evidence="3 4" key="2">
    <citation type="journal article" date="2011" name="Stand. Genomic Sci.">
        <title>Complete genome sequence of Oceanithermus profundus type strain (506).</title>
        <authorList>
            <person name="Pati A."/>
            <person name="Zhang X."/>
            <person name="Lapidus A."/>
            <person name="Nolan M."/>
            <person name="Lucas S."/>
            <person name="Del Rio T.G."/>
            <person name="Tice H."/>
            <person name="Cheng J.F."/>
            <person name="Tapia R."/>
            <person name="Han C."/>
            <person name="Goodwin L."/>
            <person name="Pitluck S."/>
            <person name="Liolios K."/>
            <person name="Pagani I."/>
            <person name="Ivanova N."/>
            <person name="Mavromatis K."/>
            <person name="Chen A."/>
            <person name="Palaniappan K."/>
            <person name="Hauser L."/>
            <person name="Jeffries C.D."/>
            <person name="Brambilla E.M."/>
            <person name="Rohl A."/>
            <person name="Mwirichia R."/>
            <person name="Rohde M."/>
            <person name="Tindall B.J."/>
            <person name="Sikorski J."/>
            <person name="Wirth R."/>
            <person name="Goker M."/>
            <person name="Woyke T."/>
            <person name="Detter J.C."/>
            <person name="Bristow J."/>
            <person name="Eisen J.A."/>
            <person name="Markowitz V."/>
            <person name="Hugenholtz P."/>
            <person name="Kyrpides N.C."/>
            <person name="Klenk H.P."/>
            <person name="Land M."/>
        </authorList>
    </citation>
    <scope>NUCLEOTIDE SEQUENCE [LARGE SCALE GENOMIC DNA]</scope>
    <source>
        <strain evidence="4">DSM 14977 / NBRC 100410 / VKM B-2274 / 506</strain>
    </source>
</reference>
<protein>
    <submittedName>
        <fullName evidence="3">Helix-turn-helix domain protein</fullName>
    </submittedName>
</protein>
<dbReference type="EMBL" id="CP002361">
    <property type="protein sequence ID" value="ADR37193.1"/>
    <property type="molecule type" value="Genomic_DNA"/>
</dbReference>
<evidence type="ECO:0000256" key="1">
    <source>
        <dbReference type="ARBA" id="ARBA00023125"/>
    </source>
</evidence>
<evidence type="ECO:0000259" key="2">
    <source>
        <dbReference type="PROSITE" id="PS50943"/>
    </source>
</evidence>
<dbReference type="SMART" id="SM00530">
    <property type="entry name" value="HTH_XRE"/>
    <property type="match status" value="1"/>
</dbReference>
<gene>
    <name evidence="3" type="ordered locus">Ocepr_1740</name>
</gene>
<reference evidence="4" key="1">
    <citation type="submission" date="2010-11" db="EMBL/GenBank/DDBJ databases">
        <title>The complete sequence of chromosome of Oceanithermus profundus DSM 14977.</title>
        <authorList>
            <consortium name="US DOE Joint Genome Institute (JGI-PGF)"/>
            <person name="Lucas S."/>
            <person name="Copeland A."/>
            <person name="Lapidus A."/>
            <person name="Bruce D."/>
            <person name="Goodwin L."/>
            <person name="Pitluck S."/>
            <person name="Kyrpides N."/>
            <person name="Mavromatis K."/>
            <person name="Pagani I."/>
            <person name="Ivanova N."/>
            <person name="Zhang X."/>
            <person name="Brettin T."/>
            <person name="Detter J.C."/>
            <person name="Tapia R."/>
            <person name="Han C."/>
            <person name="Land M."/>
            <person name="Hauser L."/>
            <person name="Markowitz V."/>
            <person name="Cheng J.-F."/>
            <person name="Hugenholtz P."/>
            <person name="Woyke T."/>
            <person name="Wu D."/>
            <person name="Tindall B."/>
            <person name="Faehnrich R."/>
            <person name="Brambilla E."/>
            <person name="Klenk H.-P."/>
            <person name="Eisen J.A."/>
        </authorList>
    </citation>
    <scope>NUCLEOTIDE SEQUENCE [LARGE SCALE GENOMIC DNA]</scope>
    <source>
        <strain evidence="4">DSM 14977 / NBRC 100410 / VKM B-2274 / 506</strain>
    </source>
</reference>
<dbReference type="CDD" id="cd00093">
    <property type="entry name" value="HTH_XRE"/>
    <property type="match status" value="1"/>
</dbReference>
<dbReference type="HOGENOM" id="CLU_1924139_0_0_0"/>
<organism evidence="3 4">
    <name type="scientific">Oceanithermus profundus (strain DSM 14977 / NBRC 100410 / VKM B-2274 / 506)</name>
    <dbReference type="NCBI Taxonomy" id="670487"/>
    <lineage>
        <taxon>Bacteria</taxon>
        <taxon>Thermotogati</taxon>
        <taxon>Deinococcota</taxon>
        <taxon>Deinococci</taxon>
        <taxon>Thermales</taxon>
        <taxon>Thermaceae</taxon>
        <taxon>Oceanithermus</taxon>
    </lineage>
</organism>
<accession>E4U9M9</accession>
<dbReference type="STRING" id="670487.Ocepr_1740"/>
<dbReference type="Pfam" id="PF01381">
    <property type="entry name" value="HTH_3"/>
    <property type="match status" value="1"/>
</dbReference>
<dbReference type="RefSeq" id="WP_013458363.1">
    <property type="nucleotide sequence ID" value="NC_014761.1"/>
</dbReference>
<dbReference type="Gene3D" id="1.10.260.40">
    <property type="entry name" value="lambda repressor-like DNA-binding domains"/>
    <property type="match status" value="1"/>
</dbReference>
<proteinExistence type="predicted"/>
<dbReference type="Proteomes" id="UP000008722">
    <property type="component" value="Chromosome"/>
</dbReference>
<keyword evidence="1" id="KW-0238">DNA-binding</keyword>
<dbReference type="InterPro" id="IPR010982">
    <property type="entry name" value="Lambda_DNA-bd_dom_sf"/>
</dbReference>